<dbReference type="EMBL" id="BMAW01115240">
    <property type="protein sequence ID" value="GFT65411.1"/>
    <property type="molecule type" value="Genomic_DNA"/>
</dbReference>
<comment type="caution">
    <text evidence="2">The sequence shown here is derived from an EMBL/GenBank/DDBJ whole genome shotgun (WGS) entry which is preliminary data.</text>
</comment>
<reference evidence="2" key="1">
    <citation type="submission" date="2020-08" db="EMBL/GenBank/DDBJ databases">
        <title>Multicomponent nature underlies the extraordinary mechanical properties of spider dragline silk.</title>
        <authorList>
            <person name="Kono N."/>
            <person name="Nakamura H."/>
            <person name="Mori M."/>
            <person name="Yoshida Y."/>
            <person name="Ohtoshi R."/>
            <person name="Malay A.D."/>
            <person name="Moran D.A.P."/>
            <person name="Tomita M."/>
            <person name="Numata K."/>
            <person name="Arakawa K."/>
        </authorList>
    </citation>
    <scope>NUCLEOTIDE SEQUENCE</scope>
</reference>
<dbReference type="AlphaFoldDB" id="A0A8X6PDM7"/>
<gene>
    <name evidence="2" type="ORF">NPIL_682241</name>
</gene>
<protein>
    <submittedName>
        <fullName evidence="2">Uncharacterized protein</fullName>
    </submittedName>
</protein>
<evidence type="ECO:0000256" key="1">
    <source>
        <dbReference type="SAM" id="MobiDB-lite"/>
    </source>
</evidence>
<feature type="region of interest" description="Disordered" evidence="1">
    <location>
        <begin position="18"/>
        <end position="49"/>
    </location>
</feature>
<organism evidence="2 3">
    <name type="scientific">Nephila pilipes</name>
    <name type="common">Giant wood spider</name>
    <name type="synonym">Nephila maculata</name>
    <dbReference type="NCBI Taxonomy" id="299642"/>
    <lineage>
        <taxon>Eukaryota</taxon>
        <taxon>Metazoa</taxon>
        <taxon>Ecdysozoa</taxon>
        <taxon>Arthropoda</taxon>
        <taxon>Chelicerata</taxon>
        <taxon>Arachnida</taxon>
        <taxon>Araneae</taxon>
        <taxon>Araneomorphae</taxon>
        <taxon>Entelegynae</taxon>
        <taxon>Araneoidea</taxon>
        <taxon>Nephilidae</taxon>
        <taxon>Nephila</taxon>
    </lineage>
</organism>
<accession>A0A8X6PDM7</accession>
<keyword evidence="3" id="KW-1185">Reference proteome</keyword>
<dbReference type="Proteomes" id="UP000887013">
    <property type="component" value="Unassembled WGS sequence"/>
</dbReference>
<proteinExistence type="predicted"/>
<name>A0A8X6PDM7_NEPPI</name>
<sequence>MRIWQRVRCIEEDLTIRERFDNPRPDETGRGRRNQQGREETGGRKNVVNEERTTDDVFFNPTESFESTCFVKGSLVYWK</sequence>
<evidence type="ECO:0000313" key="2">
    <source>
        <dbReference type="EMBL" id="GFT65411.1"/>
    </source>
</evidence>
<evidence type="ECO:0000313" key="3">
    <source>
        <dbReference type="Proteomes" id="UP000887013"/>
    </source>
</evidence>